<organism evidence="3 4">
    <name type="scientific">Lentzea albida</name>
    <dbReference type="NCBI Taxonomy" id="65499"/>
    <lineage>
        <taxon>Bacteria</taxon>
        <taxon>Bacillati</taxon>
        <taxon>Actinomycetota</taxon>
        <taxon>Actinomycetes</taxon>
        <taxon>Pseudonocardiales</taxon>
        <taxon>Pseudonocardiaceae</taxon>
        <taxon>Lentzea</taxon>
    </lineage>
</organism>
<proteinExistence type="predicted"/>
<gene>
    <name evidence="3" type="ORF">SAMN04488000_1011056</name>
</gene>
<name>A0A1H9CST3_9PSEU</name>
<dbReference type="RefSeq" id="WP_143091449.1">
    <property type="nucleotide sequence ID" value="NZ_FOFV01000001.1"/>
</dbReference>
<dbReference type="Proteomes" id="UP000199503">
    <property type="component" value="Unassembled WGS sequence"/>
</dbReference>
<evidence type="ECO:0000313" key="3">
    <source>
        <dbReference type="EMBL" id="SEQ04280.1"/>
    </source>
</evidence>
<feature type="compositionally biased region" description="Low complexity" evidence="1">
    <location>
        <begin position="31"/>
        <end position="49"/>
    </location>
</feature>
<keyword evidence="2" id="KW-0812">Transmembrane</keyword>
<protein>
    <submittedName>
        <fullName evidence="3">Uncharacterized protein</fullName>
    </submittedName>
</protein>
<evidence type="ECO:0000256" key="2">
    <source>
        <dbReference type="SAM" id="Phobius"/>
    </source>
</evidence>
<evidence type="ECO:0000313" key="4">
    <source>
        <dbReference type="Proteomes" id="UP000199503"/>
    </source>
</evidence>
<keyword evidence="2" id="KW-0472">Membrane</keyword>
<accession>A0A1H9CST3</accession>
<feature type="region of interest" description="Disordered" evidence="1">
    <location>
        <begin position="31"/>
        <end position="63"/>
    </location>
</feature>
<reference evidence="4" key="1">
    <citation type="submission" date="2016-10" db="EMBL/GenBank/DDBJ databases">
        <authorList>
            <person name="Varghese N."/>
            <person name="Submissions S."/>
        </authorList>
    </citation>
    <scope>NUCLEOTIDE SEQUENCE [LARGE SCALE GENOMIC DNA]</scope>
    <source>
        <strain evidence="4">DSM 44437</strain>
    </source>
</reference>
<dbReference type="EMBL" id="FOFV01000001">
    <property type="protein sequence ID" value="SEQ04280.1"/>
    <property type="molecule type" value="Genomic_DNA"/>
</dbReference>
<feature type="transmembrane region" description="Helical" evidence="2">
    <location>
        <begin position="69"/>
        <end position="89"/>
    </location>
</feature>
<keyword evidence="4" id="KW-1185">Reference proteome</keyword>
<dbReference type="AlphaFoldDB" id="A0A1H9CST3"/>
<sequence>MKLLHIVLAAAAAALVVGVAGFLLLGGPDEPAASQPTSTSLPSSSPGSGWTEEEMRNARPKDMTAGPSVAVLVSGLLAGAATAGVLLLVRRRSSSR</sequence>
<feature type="compositionally biased region" description="Basic and acidic residues" evidence="1">
    <location>
        <begin position="53"/>
        <end position="62"/>
    </location>
</feature>
<evidence type="ECO:0000256" key="1">
    <source>
        <dbReference type="SAM" id="MobiDB-lite"/>
    </source>
</evidence>
<keyword evidence="2" id="KW-1133">Transmembrane helix</keyword>